<dbReference type="EMBL" id="JBEZVI010000025">
    <property type="protein sequence ID" value="MEU3713388.1"/>
    <property type="molecule type" value="Genomic_DNA"/>
</dbReference>
<keyword evidence="1" id="KW-1133">Transmembrane helix</keyword>
<keyword evidence="1" id="KW-0472">Membrane</keyword>
<dbReference type="PANTHER" id="PTHR42305:SF1">
    <property type="entry name" value="MEMBRANE PROTEIN RV1733C-RELATED"/>
    <property type="match status" value="1"/>
</dbReference>
<sequence>MRGAGRFGRVRRGPLRRGTDVAEFWLTPVTAVLIAVGAPAAGVAAAHAVQARAPVARGAHSVRAVLVEDPPARIGVDAAAAAGARVSAAVRWTAPDGSVHHGRVAVPASARAGARTTARLDGSGRLLRGPADPARAAAESIAVGVMATASGALLVLGAARGVRLLLDRRRAAQWERGWERVGPEWGGAPE</sequence>
<feature type="transmembrane region" description="Helical" evidence="1">
    <location>
        <begin position="141"/>
        <end position="166"/>
    </location>
</feature>
<proteinExistence type="predicted"/>
<evidence type="ECO:0000256" key="1">
    <source>
        <dbReference type="SAM" id="Phobius"/>
    </source>
</evidence>
<keyword evidence="3" id="KW-1185">Reference proteome</keyword>
<evidence type="ECO:0000313" key="2">
    <source>
        <dbReference type="EMBL" id="MEU3713388.1"/>
    </source>
</evidence>
<name>A0ABV2Z5V5_9ACTN</name>
<reference evidence="2 3" key="1">
    <citation type="submission" date="2024-06" db="EMBL/GenBank/DDBJ databases">
        <title>The Natural Products Discovery Center: Release of the First 8490 Sequenced Strains for Exploring Actinobacteria Biosynthetic Diversity.</title>
        <authorList>
            <person name="Kalkreuter E."/>
            <person name="Kautsar S.A."/>
            <person name="Yang D."/>
            <person name="Bader C.D."/>
            <person name="Teijaro C.N."/>
            <person name="Fluegel L."/>
            <person name="Davis C.M."/>
            <person name="Simpson J.R."/>
            <person name="Lauterbach L."/>
            <person name="Steele A.D."/>
            <person name="Gui C."/>
            <person name="Meng S."/>
            <person name="Li G."/>
            <person name="Viehrig K."/>
            <person name="Ye F."/>
            <person name="Su P."/>
            <person name="Kiefer A.F."/>
            <person name="Nichols A."/>
            <person name="Cepeda A.J."/>
            <person name="Yan W."/>
            <person name="Fan B."/>
            <person name="Jiang Y."/>
            <person name="Adhikari A."/>
            <person name="Zheng C.-J."/>
            <person name="Schuster L."/>
            <person name="Cowan T.M."/>
            <person name="Smanski M.J."/>
            <person name="Chevrette M.G."/>
            <person name="De Carvalho L.P.S."/>
            <person name="Shen B."/>
        </authorList>
    </citation>
    <scope>NUCLEOTIDE SEQUENCE [LARGE SCALE GENOMIC DNA]</scope>
    <source>
        <strain evidence="2 3">NPDC033039</strain>
    </source>
</reference>
<protein>
    <recommendedName>
        <fullName evidence="4">Integral membrane protein</fullName>
    </recommendedName>
</protein>
<comment type="caution">
    <text evidence="2">The sequence shown here is derived from an EMBL/GenBank/DDBJ whole genome shotgun (WGS) entry which is preliminary data.</text>
</comment>
<accession>A0ABV2Z5V5</accession>
<feature type="transmembrane region" description="Helical" evidence="1">
    <location>
        <begin position="21"/>
        <end position="45"/>
    </location>
</feature>
<dbReference type="PANTHER" id="PTHR42305">
    <property type="entry name" value="MEMBRANE PROTEIN RV1733C-RELATED"/>
    <property type="match status" value="1"/>
</dbReference>
<organism evidence="2 3">
    <name type="scientific">Streptomyces catenulae</name>
    <dbReference type="NCBI Taxonomy" id="66875"/>
    <lineage>
        <taxon>Bacteria</taxon>
        <taxon>Bacillati</taxon>
        <taxon>Actinomycetota</taxon>
        <taxon>Actinomycetes</taxon>
        <taxon>Kitasatosporales</taxon>
        <taxon>Streptomycetaceae</taxon>
        <taxon>Streptomyces</taxon>
    </lineage>
</organism>
<dbReference type="RefSeq" id="WP_030282602.1">
    <property type="nucleotide sequence ID" value="NZ_JBEZVI010000025.1"/>
</dbReference>
<keyword evidence="1" id="KW-0812">Transmembrane</keyword>
<dbReference type="InterPro" id="IPR039708">
    <property type="entry name" value="MT1774/Rv1733c-like"/>
</dbReference>
<evidence type="ECO:0000313" key="3">
    <source>
        <dbReference type="Proteomes" id="UP001550853"/>
    </source>
</evidence>
<evidence type="ECO:0008006" key="4">
    <source>
        <dbReference type="Google" id="ProtNLM"/>
    </source>
</evidence>
<dbReference type="Proteomes" id="UP001550853">
    <property type="component" value="Unassembled WGS sequence"/>
</dbReference>
<gene>
    <name evidence="2" type="ORF">AB0E61_25240</name>
</gene>